<feature type="domain" description="Plastocyanin-like" evidence="7">
    <location>
        <begin position="358"/>
        <end position="502"/>
    </location>
</feature>
<dbReference type="PANTHER" id="PTHR11709">
    <property type="entry name" value="MULTI-COPPER OXIDASE"/>
    <property type="match status" value="1"/>
</dbReference>
<dbReference type="PROSITE" id="PS00079">
    <property type="entry name" value="MULTICOPPER_OXIDASE1"/>
    <property type="match status" value="1"/>
</dbReference>
<dbReference type="InterPro" id="IPR033138">
    <property type="entry name" value="Cu_oxidase_CS"/>
</dbReference>
<evidence type="ECO:0000256" key="5">
    <source>
        <dbReference type="SAM" id="SignalP"/>
    </source>
</evidence>
<sequence length="551" mass="61954">MRFLLAALLSVLLLAGSAWAAHVNVYWNVTYIEADRTGDTHRRLITVNNAYPIPPIHVTLGDTLYLHVHNMLDEPTSVHGHGLLMNGTNFMDGAGMVTQCGIPPGESFTYKYDIIQRGTFWIHGHYNHHNSDGLRTPLIVHDERQYDGEYLFFLEDWYKQSYHERLRITTGPGTVFPPPPTFPHALINGVKGELAKPIHFKKGKTYRIRLVNMAITEWFKFSITGHKLRVIEADSEYCDPLEVDGVDIGPAQRYSVLVTAHSDDQFNFNYNVTMYASFIPVKPGLNPRHYQGLVEYKKYAPLKKVAEPKRFVWAEDLNLSSLSGQKPLPVDRQIDLTLGGSPFANGQVLDIINNVTYAEPKMPTLYSALSLGKLAFNESLYGPQTHAIVLNHLEYLEVVLRNPNSLPHPIHIHGHVFQVVSSGPEEISPSLGVTEVEVQNSKEPVRNYTGRVPISRDTVVVPSGRYIKIRFRADNPGAWLLHCHMDIHMGMGMVMTFVEAPDVLQETQRIPRQMADFCRKLNIPIKGNGAGNQGFDLSGLSQPPKKVEIPS</sequence>
<dbReference type="Pfam" id="PF07732">
    <property type="entry name" value="Cu-oxidase_3"/>
    <property type="match status" value="1"/>
</dbReference>
<evidence type="ECO:0000256" key="4">
    <source>
        <dbReference type="ARBA" id="ARBA00023008"/>
    </source>
</evidence>
<feature type="domain" description="Plastocyanin-like" evidence="8">
    <location>
        <begin position="29"/>
        <end position="144"/>
    </location>
</feature>
<protein>
    <submittedName>
        <fullName evidence="9">Ferroxidase fet3</fullName>
    </submittedName>
</protein>
<dbReference type="PROSITE" id="PS00080">
    <property type="entry name" value="MULTICOPPER_OXIDASE2"/>
    <property type="match status" value="1"/>
</dbReference>
<gene>
    <name evidence="9" type="primary">FET3_5</name>
    <name evidence="9" type="ORF">LPJ64_004488</name>
</gene>
<keyword evidence="3" id="KW-0560">Oxidoreductase</keyword>
<dbReference type="InterPro" id="IPR002355">
    <property type="entry name" value="Cu_oxidase_Cu_BS"/>
</dbReference>
<evidence type="ECO:0000313" key="9">
    <source>
        <dbReference type="EMBL" id="KAJ1643776.1"/>
    </source>
</evidence>
<dbReference type="GO" id="GO:0016491">
    <property type="term" value="F:oxidoreductase activity"/>
    <property type="evidence" value="ECO:0007669"/>
    <property type="project" value="UniProtKB-KW"/>
</dbReference>
<comment type="caution">
    <text evidence="9">The sequence shown here is derived from an EMBL/GenBank/DDBJ whole genome shotgun (WGS) entry which is preliminary data.</text>
</comment>
<evidence type="ECO:0000259" key="7">
    <source>
        <dbReference type="Pfam" id="PF07731"/>
    </source>
</evidence>
<comment type="similarity">
    <text evidence="1">Belongs to the multicopper oxidase family.</text>
</comment>
<dbReference type="InterPro" id="IPR011706">
    <property type="entry name" value="Cu-oxidase_C"/>
</dbReference>
<dbReference type="InterPro" id="IPR008972">
    <property type="entry name" value="Cupredoxin"/>
</dbReference>
<name>A0A9W7XJ21_9FUNG</name>
<keyword evidence="5" id="KW-0732">Signal</keyword>
<dbReference type="InterPro" id="IPR011707">
    <property type="entry name" value="Cu-oxidase-like_N"/>
</dbReference>
<dbReference type="EMBL" id="JANBOH010000221">
    <property type="protein sequence ID" value="KAJ1643776.1"/>
    <property type="molecule type" value="Genomic_DNA"/>
</dbReference>
<dbReference type="InterPro" id="IPR045087">
    <property type="entry name" value="Cu-oxidase_fam"/>
</dbReference>
<dbReference type="Gene3D" id="2.60.40.420">
    <property type="entry name" value="Cupredoxins - blue copper proteins"/>
    <property type="match status" value="3"/>
</dbReference>
<keyword evidence="10" id="KW-1185">Reference proteome</keyword>
<dbReference type="PANTHER" id="PTHR11709:SF361">
    <property type="entry name" value="IRON TRANSPORT MULTICOPPER OXIDASE FET3"/>
    <property type="match status" value="1"/>
</dbReference>
<evidence type="ECO:0000259" key="8">
    <source>
        <dbReference type="Pfam" id="PF07732"/>
    </source>
</evidence>
<evidence type="ECO:0000256" key="2">
    <source>
        <dbReference type="ARBA" id="ARBA00022723"/>
    </source>
</evidence>
<proteinExistence type="inferred from homology"/>
<feature type="signal peptide" evidence="5">
    <location>
        <begin position="1"/>
        <end position="20"/>
    </location>
</feature>
<accession>A0A9W7XJ21</accession>
<dbReference type="Pfam" id="PF00394">
    <property type="entry name" value="Cu-oxidase"/>
    <property type="match status" value="1"/>
</dbReference>
<dbReference type="AlphaFoldDB" id="A0A9W7XJ21"/>
<evidence type="ECO:0000256" key="3">
    <source>
        <dbReference type="ARBA" id="ARBA00023002"/>
    </source>
</evidence>
<dbReference type="SUPFAM" id="SSF49503">
    <property type="entry name" value="Cupredoxins"/>
    <property type="match status" value="3"/>
</dbReference>
<dbReference type="Pfam" id="PF07731">
    <property type="entry name" value="Cu-oxidase_2"/>
    <property type="match status" value="1"/>
</dbReference>
<organism evidence="9 10">
    <name type="scientific">Coemansia asiatica</name>
    <dbReference type="NCBI Taxonomy" id="1052880"/>
    <lineage>
        <taxon>Eukaryota</taxon>
        <taxon>Fungi</taxon>
        <taxon>Fungi incertae sedis</taxon>
        <taxon>Zoopagomycota</taxon>
        <taxon>Kickxellomycotina</taxon>
        <taxon>Kickxellomycetes</taxon>
        <taxon>Kickxellales</taxon>
        <taxon>Kickxellaceae</taxon>
        <taxon>Coemansia</taxon>
    </lineage>
</organism>
<evidence type="ECO:0000259" key="6">
    <source>
        <dbReference type="Pfam" id="PF00394"/>
    </source>
</evidence>
<feature type="domain" description="Plastocyanin-like" evidence="6">
    <location>
        <begin position="149"/>
        <end position="272"/>
    </location>
</feature>
<dbReference type="GO" id="GO:0005507">
    <property type="term" value="F:copper ion binding"/>
    <property type="evidence" value="ECO:0007669"/>
    <property type="project" value="InterPro"/>
</dbReference>
<dbReference type="InterPro" id="IPR001117">
    <property type="entry name" value="Cu-oxidase_2nd"/>
</dbReference>
<keyword evidence="4" id="KW-0186">Copper</keyword>
<keyword evidence="2" id="KW-0479">Metal-binding</keyword>
<evidence type="ECO:0000313" key="10">
    <source>
        <dbReference type="Proteomes" id="UP001145021"/>
    </source>
</evidence>
<dbReference type="Proteomes" id="UP001145021">
    <property type="component" value="Unassembled WGS sequence"/>
</dbReference>
<feature type="chain" id="PRO_5040961990" evidence="5">
    <location>
        <begin position="21"/>
        <end position="551"/>
    </location>
</feature>
<evidence type="ECO:0000256" key="1">
    <source>
        <dbReference type="ARBA" id="ARBA00010609"/>
    </source>
</evidence>
<reference evidence="9" key="1">
    <citation type="submission" date="2022-07" db="EMBL/GenBank/DDBJ databases">
        <title>Phylogenomic reconstructions and comparative analyses of Kickxellomycotina fungi.</title>
        <authorList>
            <person name="Reynolds N.K."/>
            <person name="Stajich J.E."/>
            <person name="Barry K."/>
            <person name="Grigoriev I.V."/>
            <person name="Crous P."/>
            <person name="Smith M.E."/>
        </authorList>
    </citation>
    <scope>NUCLEOTIDE SEQUENCE</scope>
    <source>
        <strain evidence="9">NBRC 105413</strain>
    </source>
</reference>